<sequence>MDILNKAVILREYETFCYQICYYFIRDEELTVKASCEALLDLARDAEFFHGNNEVRRKKVMILAVRATLRYQSQNERKQLHSLNMKYDRP</sequence>
<reference evidence="1" key="2">
    <citation type="journal article" date="2021" name="Data Brief">
        <title>Draft genome sequence data of the facultative, thermophilic, xylanolytic bacterium Paenibacillus sp. strain DA-C8.</title>
        <authorList>
            <person name="Chhe C."/>
            <person name="Uke A."/>
            <person name="Baramee S."/>
            <person name="Ungkulpasvich U."/>
            <person name="Tachaapaikoon C."/>
            <person name="Pason P."/>
            <person name="Waeonukul R."/>
            <person name="Ratanakhanokchai K."/>
            <person name="Kosugi A."/>
        </authorList>
    </citation>
    <scope>NUCLEOTIDE SEQUENCE</scope>
    <source>
        <strain evidence="1">DA-C8</strain>
    </source>
</reference>
<reference evidence="1" key="1">
    <citation type="submission" date="2020-08" db="EMBL/GenBank/DDBJ databases">
        <authorList>
            <person name="Uke A."/>
            <person name="Chhe C."/>
            <person name="Baramee S."/>
            <person name="Kosugi A."/>
        </authorList>
    </citation>
    <scope>NUCLEOTIDE SEQUENCE</scope>
    <source>
        <strain evidence="1">DA-C8</strain>
    </source>
</reference>
<evidence type="ECO:0000313" key="2">
    <source>
        <dbReference type="Proteomes" id="UP000654993"/>
    </source>
</evidence>
<dbReference type="EMBL" id="BMAQ01000041">
    <property type="protein sequence ID" value="GFR39341.1"/>
    <property type="molecule type" value="Genomic_DNA"/>
</dbReference>
<dbReference type="AlphaFoldDB" id="A0A916QEL2"/>
<evidence type="ECO:0000313" key="1">
    <source>
        <dbReference type="EMBL" id="GFR39341.1"/>
    </source>
</evidence>
<accession>A0A916QEL2</accession>
<name>A0A916QEL2_9BACL</name>
<protein>
    <submittedName>
        <fullName evidence="1">Uncharacterized protein</fullName>
    </submittedName>
</protein>
<dbReference type="Proteomes" id="UP000654993">
    <property type="component" value="Unassembled WGS sequence"/>
</dbReference>
<organism evidence="1 2">
    <name type="scientific">Insulibacter thermoxylanivorax</name>
    <dbReference type="NCBI Taxonomy" id="2749268"/>
    <lineage>
        <taxon>Bacteria</taxon>
        <taxon>Bacillati</taxon>
        <taxon>Bacillota</taxon>
        <taxon>Bacilli</taxon>
        <taxon>Bacillales</taxon>
        <taxon>Paenibacillaceae</taxon>
        <taxon>Insulibacter</taxon>
    </lineage>
</organism>
<dbReference type="RefSeq" id="WP_200967531.1">
    <property type="nucleotide sequence ID" value="NZ_BMAQ01000041.1"/>
</dbReference>
<comment type="caution">
    <text evidence="1">The sequence shown here is derived from an EMBL/GenBank/DDBJ whole genome shotgun (WGS) entry which is preliminary data.</text>
</comment>
<proteinExistence type="predicted"/>
<keyword evidence="2" id="KW-1185">Reference proteome</keyword>
<gene>
    <name evidence="1" type="ORF">PRECH8_26370</name>
</gene>